<organism evidence="2 3">
    <name type="scientific">Stenotrophomonas daejeonensis</name>
    <dbReference type="NCBI Taxonomy" id="659018"/>
    <lineage>
        <taxon>Bacteria</taxon>
        <taxon>Pseudomonadati</taxon>
        <taxon>Pseudomonadota</taxon>
        <taxon>Gammaproteobacteria</taxon>
        <taxon>Lysobacterales</taxon>
        <taxon>Lysobacteraceae</taxon>
        <taxon>Stenotrophomonas</taxon>
    </lineage>
</organism>
<dbReference type="SUPFAM" id="SSF53448">
    <property type="entry name" value="Nucleotide-diphospho-sugar transferases"/>
    <property type="match status" value="3"/>
</dbReference>
<dbReference type="STRING" id="659018.ABB34_02825"/>
<gene>
    <name evidence="2" type="ORF">ABB34_02825</name>
</gene>
<protein>
    <submittedName>
        <fullName evidence="2">O-antigen biosynthesis protein</fullName>
    </submittedName>
</protein>
<dbReference type="Gene3D" id="3.90.550.10">
    <property type="entry name" value="Spore Coat Polysaccharide Biosynthesis Protein SpsA, Chain A"/>
    <property type="match status" value="3"/>
</dbReference>
<comment type="caution">
    <text evidence="2">The sequence shown here is derived from an EMBL/GenBank/DDBJ whole genome shotgun (WGS) entry which is preliminary data.</text>
</comment>
<feature type="domain" description="Glycosyltransferase 2-like" evidence="1">
    <location>
        <begin position="586"/>
        <end position="710"/>
    </location>
</feature>
<dbReference type="PANTHER" id="PTHR43685:SF2">
    <property type="entry name" value="GLYCOSYLTRANSFERASE 2-LIKE DOMAIN-CONTAINING PROTEIN"/>
    <property type="match status" value="1"/>
</dbReference>
<dbReference type="InterPro" id="IPR001173">
    <property type="entry name" value="Glyco_trans_2-like"/>
</dbReference>
<keyword evidence="3" id="KW-1185">Reference proteome</keyword>
<evidence type="ECO:0000313" key="2">
    <source>
        <dbReference type="EMBL" id="KRG87917.1"/>
    </source>
</evidence>
<dbReference type="AlphaFoldDB" id="A0A0R0E0L4"/>
<dbReference type="Proteomes" id="UP000050940">
    <property type="component" value="Unassembled WGS sequence"/>
</dbReference>
<proteinExistence type="predicted"/>
<dbReference type="SUPFAM" id="SSF53756">
    <property type="entry name" value="UDP-Glycosyltransferase/glycogen phosphorylase"/>
    <property type="match status" value="1"/>
</dbReference>
<evidence type="ECO:0000313" key="3">
    <source>
        <dbReference type="Proteomes" id="UP000050940"/>
    </source>
</evidence>
<feature type="domain" description="Glycosyltransferase 2-like" evidence="1">
    <location>
        <begin position="12"/>
        <end position="144"/>
    </location>
</feature>
<reference evidence="2 3" key="1">
    <citation type="submission" date="2015-05" db="EMBL/GenBank/DDBJ databases">
        <title>Genome sequencing and analysis of members of genus Stenotrophomonas.</title>
        <authorList>
            <person name="Patil P.P."/>
            <person name="Midha S."/>
            <person name="Patil P.B."/>
        </authorList>
    </citation>
    <scope>NUCLEOTIDE SEQUENCE [LARGE SCALE GENOMIC DNA]</scope>
    <source>
        <strain evidence="2 3">JCM 16244</strain>
    </source>
</reference>
<dbReference type="InterPro" id="IPR029044">
    <property type="entry name" value="Nucleotide-diphossugar_trans"/>
</dbReference>
<dbReference type="RefSeq" id="WP_057639725.1">
    <property type="nucleotide sequence ID" value="NZ_LDJP01000012.1"/>
</dbReference>
<dbReference type="PANTHER" id="PTHR43685">
    <property type="entry name" value="GLYCOSYLTRANSFERASE"/>
    <property type="match status" value="1"/>
</dbReference>
<dbReference type="Gene3D" id="3.40.50.2000">
    <property type="entry name" value="Glycogen Phosphorylase B"/>
    <property type="match status" value="1"/>
</dbReference>
<evidence type="ECO:0000259" key="1">
    <source>
        <dbReference type="Pfam" id="PF00535"/>
    </source>
</evidence>
<dbReference type="Pfam" id="PF00535">
    <property type="entry name" value="Glycos_transf_2"/>
    <property type="match status" value="2"/>
</dbReference>
<accession>A0A0R0E0L4</accession>
<dbReference type="InterPro" id="IPR050834">
    <property type="entry name" value="Glycosyltransf_2"/>
</dbReference>
<sequence>MTVPPADRPLVSVVMPAYKPHYLQQALDSVAAQTWRPLELVVCDDSRDEHVRERVEAFAARVDFPVHYSRNPERLWETRSTARGVALASGIYVKLLHDDDMLEPECVAALVTAIESAPGIALAASRRRRIGARGRWLPDTAATRFPFAHDVRLDGPELVSFLADHTMNFIGEPSCVLCRRADLLVLGERLSFLGSTKIHWVADLALYAKLLQHGDLALLAAPLVNFRFSTQQFSQIGRNNPGTGDKGHDDFRQAIRDLGWYRHDAGNADQVHMAPLDGSAPRMPVDLRQLLEAATLVANNHCQLHEWQVRRAFNPALAAHVKTRVDALPTPPRVGFVVLPGQGQSHALERTLVRRFCPAGMDDGVECKVLGQPLPPPRVDLTPVQTGAWDAASLAASLNATVADWAVDWVMLAEAGTEFTLGGLTLLLLALTDASPELRALYADAWYRDDTGALAPVMRPDFDLDQLLGNPSMLSGHWVFRREALVEAGGFDPQVGDAVELDLILRLVQQGGSGGIRHLPEPLLACSPPRFDAQTQQHVIARHLHARGYANAAIEGIGSGLYRIDYGHDQQPPVSLLVIVSAGTTLAALERCVVSVLEKTRYPNYELLLIDNGAAASISQWMQQVETLAAGRVRAFAFDSPLAHSAACNVAATQAAGDYLLFLHPEVAALQPQWLDELLNHGLRPEVGVVGAKTISADGKITHAGLVPGLTCSGGRAFAGQPMDAPGYMNRLQVAQSYSAVADSCMLIDKTLFMELGGFDHAAFADEGADVDLCLRARQRGYLTIWTPHALLLHSVEAVPLPESANDALLERWLPALAHDPAYNPSLRLDVPGGFRLGESDFSWQPLPWRPVPRVLAHPADPWGSGHYRVIQPFEALKAAGQAEGALYATLLDTVEQARIDPDVVVLQRRVTDEELERMRRMPRFSRALKVFELDDYLPNLPVKNIHREHMPRDILRSLRRAFALVDRVVVSTPALAEAFAGMHPDIRIAGNRLPPAWWRNLPAPRRNTGTKPRVGWAGGVSHAGDLEMIAGVITELAGEVDWVFLGMCPEQLRPCVAEFHPGVDITVYPRTLARLNLDLAIAPLEQNRFNECKSNLRLLEYGACAVPVVCSDVGPYRGDDLPATRVRNRHRDWVGAIRGHLTDADARAATGDALRTVVHRDWMLEGVGLEEWRAAWLP</sequence>
<dbReference type="PATRIC" id="fig|659018.3.peg.426"/>
<name>A0A0R0E0L4_9GAMM</name>
<dbReference type="EMBL" id="LDJP01000012">
    <property type="protein sequence ID" value="KRG87917.1"/>
    <property type="molecule type" value="Genomic_DNA"/>
</dbReference>